<accession>A0A376DI15</accession>
<name>A0A376DI15_ECOLX</name>
<dbReference type="InterPro" id="IPR038146">
    <property type="entry name" value="933W_put_Xis_sf"/>
</dbReference>
<organism evidence="1 2">
    <name type="scientific">Escherichia coli</name>
    <dbReference type="NCBI Taxonomy" id="562"/>
    <lineage>
        <taxon>Bacteria</taxon>
        <taxon>Pseudomonadati</taxon>
        <taxon>Pseudomonadota</taxon>
        <taxon>Gammaproteobacteria</taxon>
        <taxon>Enterobacterales</taxon>
        <taxon>Enterobacteriaceae</taxon>
        <taxon>Escherichia</taxon>
    </lineage>
</organism>
<sequence>MREFVNQHSHGIQPVITPVVQINANEWVTLELLMAVTGLRKGTILRARDAAWMNGREYKQIAPDGTPKKNSECLYHLPTINTWIKNQPLPSQDVLILVHKSIT</sequence>
<dbReference type="InterPro" id="IPR009634">
    <property type="entry name" value="Put_exci"/>
</dbReference>
<dbReference type="Proteomes" id="UP000254647">
    <property type="component" value="Unassembled WGS sequence"/>
</dbReference>
<dbReference type="Pfam" id="PF06806">
    <property type="entry name" value="DUF1233"/>
    <property type="match status" value="1"/>
</dbReference>
<reference evidence="1 2" key="1">
    <citation type="submission" date="2018-06" db="EMBL/GenBank/DDBJ databases">
        <authorList>
            <consortium name="Pathogen Informatics"/>
            <person name="Doyle S."/>
        </authorList>
    </citation>
    <scope>NUCLEOTIDE SEQUENCE [LARGE SCALE GENOMIC DNA]</scope>
    <source>
        <strain evidence="1 2">NCTC10767</strain>
    </source>
</reference>
<proteinExistence type="predicted"/>
<protein>
    <submittedName>
        <fullName evidence="1">Putative excisionase</fullName>
    </submittedName>
</protein>
<evidence type="ECO:0000313" key="1">
    <source>
        <dbReference type="EMBL" id="STC88836.1"/>
    </source>
</evidence>
<gene>
    <name evidence="1" type="ORF">NCTC10767_04900</name>
</gene>
<dbReference type="EMBL" id="UFXW01000004">
    <property type="protein sequence ID" value="STC88836.1"/>
    <property type="molecule type" value="Genomic_DNA"/>
</dbReference>
<dbReference type="AlphaFoldDB" id="A0A376DI15"/>
<dbReference type="Gene3D" id="1.10.1660.60">
    <property type="entry name" value="Putative excisionased domain DUF1233"/>
    <property type="match status" value="1"/>
</dbReference>
<evidence type="ECO:0000313" key="2">
    <source>
        <dbReference type="Proteomes" id="UP000254647"/>
    </source>
</evidence>